<dbReference type="PANTHER" id="PTHR43712:SF16">
    <property type="entry name" value="O-METHYLTRANSFERASE ELCB"/>
    <property type="match status" value="1"/>
</dbReference>
<keyword evidence="3" id="KW-0949">S-adenosyl-L-methionine</keyword>
<keyword evidence="2" id="KW-0808">Transferase</keyword>
<gene>
    <name evidence="5" type="ORF">PRZ48_009027</name>
</gene>
<dbReference type="Proteomes" id="UP001305779">
    <property type="component" value="Unassembled WGS sequence"/>
</dbReference>
<evidence type="ECO:0000256" key="3">
    <source>
        <dbReference type="ARBA" id="ARBA00022691"/>
    </source>
</evidence>
<sequence length="388" mass="43352">MSSCSRLLELSSEIQKHTATLNSYFANNNIPQPSFNGENPLPPPPPAEILATQESLSEALTELYSLNAGPIAGVITKALSSSIGLRFILRYNIHTLVPLDARGVSFGDIVGRIGLPEAKVRRLLRHAMTDYFFSEGEGGVVVKAVGKWPGGEEPNEAAFNIANNTPKPIFTFFSEDAPERAARFKGAMSFHEHFPGLERTFTVDGFDWASLPENATVVDIGGSHGGMSVDLAKAFPKLKFVVQDLPEVIDEASAKLPEEVDGRVQFMAHDFFVEQPVKDADVYFMRFILHNWSDKYCLKILRALIPALKSGAKIVLNEQCLQDSKDVSPKYDRWQREADINMMAVFNSQERDEKEWVQLFKTASPKFELEEVRRTEGAMLDIIVLRWT</sequence>
<dbReference type="InterPro" id="IPR001077">
    <property type="entry name" value="COMT_C"/>
</dbReference>
<feature type="domain" description="O-methyltransferase C-terminal" evidence="4">
    <location>
        <begin position="169"/>
        <end position="363"/>
    </location>
</feature>
<evidence type="ECO:0000256" key="1">
    <source>
        <dbReference type="ARBA" id="ARBA00022603"/>
    </source>
</evidence>
<reference evidence="5 6" key="1">
    <citation type="journal article" date="2023" name="G3 (Bethesda)">
        <title>A chromosome-level genome assembly of Zasmidium syzygii isolated from banana leaves.</title>
        <authorList>
            <person name="van Westerhoven A.C."/>
            <person name="Mehrabi R."/>
            <person name="Talebi R."/>
            <person name="Steentjes M.B.F."/>
            <person name="Corcolon B."/>
            <person name="Chong P.A."/>
            <person name="Kema G.H.J."/>
            <person name="Seidl M.F."/>
        </authorList>
    </citation>
    <scope>NUCLEOTIDE SEQUENCE [LARGE SCALE GENOMIC DNA]</scope>
    <source>
        <strain evidence="5 6">P124</strain>
    </source>
</reference>
<organism evidence="5 6">
    <name type="scientific">Zasmidium cellare</name>
    <name type="common">Wine cellar mold</name>
    <name type="synonym">Racodium cellare</name>
    <dbReference type="NCBI Taxonomy" id="395010"/>
    <lineage>
        <taxon>Eukaryota</taxon>
        <taxon>Fungi</taxon>
        <taxon>Dikarya</taxon>
        <taxon>Ascomycota</taxon>
        <taxon>Pezizomycotina</taxon>
        <taxon>Dothideomycetes</taxon>
        <taxon>Dothideomycetidae</taxon>
        <taxon>Mycosphaerellales</taxon>
        <taxon>Mycosphaerellaceae</taxon>
        <taxon>Zasmidium</taxon>
    </lineage>
</organism>
<dbReference type="Pfam" id="PF00891">
    <property type="entry name" value="Methyltransf_2"/>
    <property type="match status" value="1"/>
</dbReference>
<name>A0ABR0EI55_ZASCE</name>
<keyword evidence="6" id="KW-1185">Reference proteome</keyword>
<evidence type="ECO:0000313" key="6">
    <source>
        <dbReference type="Proteomes" id="UP001305779"/>
    </source>
</evidence>
<dbReference type="PANTHER" id="PTHR43712">
    <property type="entry name" value="PUTATIVE (AFU_ORTHOLOGUE AFUA_4G14580)-RELATED"/>
    <property type="match status" value="1"/>
</dbReference>
<accession>A0ABR0EI55</accession>
<dbReference type="Gene3D" id="3.40.50.150">
    <property type="entry name" value="Vaccinia Virus protein VP39"/>
    <property type="match status" value="1"/>
</dbReference>
<evidence type="ECO:0000313" key="5">
    <source>
        <dbReference type="EMBL" id="KAK4500835.1"/>
    </source>
</evidence>
<evidence type="ECO:0000256" key="2">
    <source>
        <dbReference type="ARBA" id="ARBA00022679"/>
    </source>
</evidence>
<dbReference type="PROSITE" id="PS51683">
    <property type="entry name" value="SAM_OMT_II"/>
    <property type="match status" value="1"/>
</dbReference>
<evidence type="ECO:0000259" key="4">
    <source>
        <dbReference type="Pfam" id="PF00891"/>
    </source>
</evidence>
<dbReference type="SUPFAM" id="SSF53335">
    <property type="entry name" value="S-adenosyl-L-methionine-dependent methyltransferases"/>
    <property type="match status" value="1"/>
</dbReference>
<keyword evidence="1" id="KW-0489">Methyltransferase</keyword>
<dbReference type="InterPro" id="IPR029063">
    <property type="entry name" value="SAM-dependent_MTases_sf"/>
</dbReference>
<dbReference type="InterPro" id="IPR016461">
    <property type="entry name" value="COMT-like"/>
</dbReference>
<proteinExistence type="predicted"/>
<comment type="caution">
    <text evidence="5">The sequence shown here is derived from an EMBL/GenBank/DDBJ whole genome shotgun (WGS) entry which is preliminary data.</text>
</comment>
<protein>
    <recommendedName>
        <fullName evidence="4">O-methyltransferase C-terminal domain-containing protein</fullName>
    </recommendedName>
</protein>
<dbReference type="EMBL" id="JAXOVC010000006">
    <property type="protein sequence ID" value="KAK4500835.1"/>
    <property type="molecule type" value="Genomic_DNA"/>
</dbReference>